<dbReference type="SUPFAM" id="SSF46894">
    <property type="entry name" value="C-terminal effector domain of the bipartite response regulators"/>
    <property type="match status" value="1"/>
</dbReference>
<dbReference type="PROSITE" id="PS50043">
    <property type="entry name" value="HTH_LUXR_2"/>
    <property type="match status" value="1"/>
</dbReference>
<dbReference type="SUPFAM" id="SSF52172">
    <property type="entry name" value="CheY-like"/>
    <property type="match status" value="1"/>
</dbReference>
<dbReference type="CDD" id="cd17535">
    <property type="entry name" value="REC_NarL-like"/>
    <property type="match status" value="1"/>
</dbReference>
<evidence type="ECO:0000256" key="4">
    <source>
        <dbReference type="ARBA" id="ARBA00023163"/>
    </source>
</evidence>
<dbReference type="SMART" id="SM00448">
    <property type="entry name" value="REC"/>
    <property type="match status" value="1"/>
</dbReference>
<dbReference type="CDD" id="cd06170">
    <property type="entry name" value="LuxR_C_like"/>
    <property type="match status" value="1"/>
</dbReference>
<organism evidence="8 9">
    <name type="scientific">Promicromonospora vindobonensis</name>
    <dbReference type="NCBI Taxonomy" id="195748"/>
    <lineage>
        <taxon>Bacteria</taxon>
        <taxon>Bacillati</taxon>
        <taxon>Actinomycetota</taxon>
        <taxon>Actinomycetes</taxon>
        <taxon>Micrococcales</taxon>
        <taxon>Promicromonosporaceae</taxon>
        <taxon>Promicromonospora</taxon>
    </lineage>
</organism>
<dbReference type="Gene3D" id="3.40.50.2300">
    <property type="match status" value="1"/>
</dbReference>
<evidence type="ECO:0000256" key="1">
    <source>
        <dbReference type="ARBA" id="ARBA00022553"/>
    </source>
</evidence>
<comment type="caution">
    <text evidence="8">The sequence shown here is derived from an EMBL/GenBank/DDBJ whole genome shotgun (WGS) entry which is preliminary data.</text>
</comment>
<keyword evidence="1 5" id="KW-0597">Phosphoprotein</keyword>
<name>A0ABW5VY46_9MICO</name>
<evidence type="ECO:0000256" key="2">
    <source>
        <dbReference type="ARBA" id="ARBA00023015"/>
    </source>
</evidence>
<dbReference type="InterPro" id="IPR058245">
    <property type="entry name" value="NreC/VraR/RcsB-like_REC"/>
</dbReference>
<dbReference type="InterPro" id="IPR001789">
    <property type="entry name" value="Sig_transdc_resp-reg_receiver"/>
</dbReference>
<evidence type="ECO:0000256" key="3">
    <source>
        <dbReference type="ARBA" id="ARBA00023125"/>
    </source>
</evidence>
<dbReference type="Proteomes" id="UP001597479">
    <property type="component" value="Unassembled WGS sequence"/>
</dbReference>
<accession>A0ABW5VY46</accession>
<evidence type="ECO:0000313" key="8">
    <source>
        <dbReference type="EMBL" id="MFD2795265.1"/>
    </source>
</evidence>
<dbReference type="InterPro" id="IPR039420">
    <property type="entry name" value="WalR-like"/>
</dbReference>
<dbReference type="InterPro" id="IPR000792">
    <property type="entry name" value="Tscrpt_reg_LuxR_C"/>
</dbReference>
<dbReference type="EMBL" id="JBHUOG010000002">
    <property type="protein sequence ID" value="MFD2795265.1"/>
    <property type="molecule type" value="Genomic_DNA"/>
</dbReference>
<feature type="modified residue" description="4-aspartylphosphate" evidence="5">
    <location>
        <position position="54"/>
    </location>
</feature>
<evidence type="ECO:0000256" key="5">
    <source>
        <dbReference type="PROSITE-ProRule" id="PRU00169"/>
    </source>
</evidence>
<keyword evidence="4" id="KW-0804">Transcription</keyword>
<dbReference type="InterPro" id="IPR011006">
    <property type="entry name" value="CheY-like_superfamily"/>
</dbReference>
<dbReference type="PANTHER" id="PTHR43214">
    <property type="entry name" value="TWO-COMPONENT RESPONSE REGULATOR"/>
    <property type="match status" value="1"/>
</dbReference>
<keyword evidence="2" id="KW-0805">Transcription regulation</keyword>
<dbReference type="PRINTS" id="PR00038">
    <property type="entry name" value="HTHLUXR"/>
</dbReference>
<dbReference type="PROSITE" id="PS50110">
    <property type="entry name" value="RESPONSE_REGULATORY"/>
    <property type="match status" value="1"/>
</dbReference>
<keyword evidence="3" id="KW-0238">DNA-binding</keyword>
<reference evidence="9" key="1">
    <citation type="journal article" date="2019" name="Int. J. Syst. Evol. Microbiol.">
        <title>The Global Catalogue of Microorganisms (GCM) 10K type strain sequencing project: providing services to taxonomists for standard genome sequencing and annotation.</title>
        <authorList>
            <consortium name="The Broad Institute Genomics Platform"/>
            <consortium name="The Broad Institute Genome Sequencing Center for Infectious Disease"/>
            <person name="Wu L."/>
            <person name="Ma J."/>
        </authorList>
    </citation>
    <scope>NUCLEOTIDE SEQUENCE [LARGE SCALE GENOMIC DNA]</scope>
    <source>
        <strain evidence="9">CCM 7044</strain>
    </source>
</reference>
<evidence type="ECO:0000259" key="7">
    <source>
        <dbReference type="PROSITE" id="PS50110"/>
    </source>
</evidence>
<feature type="domain" description="HTH luxR-type" evidence="6">
    <location>
        <begin position="154"/>
        <end position="219"/>
    </location>
</feature>
<sequence length="225" mass="24331">MITVGITDDEPLFAAGLSMILNAQPGMRVLWHAGEGGEAFRRQEEEPVDIVLMDIQMPGIDGITATRQLVAEATPARVIVLTTFDTDRHVLGAIEVGAAGFLLKNTPPAGLVSAIETVHRGDAVISPGPTRKLFDAYRGDRSSLKWHQVSLSTDQRTVDSLSNRERDVLTLIAKGLTNQEICDHLWLSMPTIKTHIGNLIAKTASTNRVQLALFAFRTGVVATGP</sequence>
<dbReference type="InterPro" id="IPR016032">
    <property type="entry name" value="Sig_transdc_resp-reg_C-effctor"/>
</dbReference>
<gene>
    <name evidence="8" type="ORF">ACFS27_17025</name>
</gene>
<dbReference type="SMART" id="SM00421">
    <property type="entry name" value="HTH_LUXR"/>
    <property type="match status" value="1"/>
</dbReference>
<dbReference type="Pfam" id="PF00196">
    <property type="entry name" value="GerE"/>
    <property type="match status" value="1"/>
</dbReference>
<keyword evidence="9" id="KW-1185">Reference proteome</keyword>
<dbReference type="Pfam" id="PF00072">
    <property type="entry name" value="Response_reg"/>
    <property type="match status" value="1"/>
</dbReference>
<feature type="domain" description="Response regulatory" evidence="7">
    <location>
        <begin position="3"/>
        <end position="119"/>
    </location>
</feature>
<evidence type="ECO:0000259" key="6">
    <source>
        <dbReference type="PROSITE" id="PS50043"/>
    </source>
</evidence>
<protein>
    <submittedName>
        <fullName evidence="8">Response regulator</fullName>
    </submittedName>
</protein>
<dbReference type="RefSeq" id="WP_377185181.1">
    <property type="nucleotide sequence ID" value="NZ_JBHUOG010000002.1"/>
</dbReference>
<evidence type="ECO:0000313" key="9">
    <source>
        <dbReference type="Proteomes" id="UP001597479"/>
    </source>
</evidence>
<dbReference type="PANTHER" id="PTHR43214:SF24">
    <property type="entry name" value="TRANSCRIPTIONAL REGULATORY PROTEIN NARL-RELATED"/>
    <property type="match status" value="1"/>
</dbReference>
<proteinExistence type="predicted"/>